<comment type="similarity">
    <text evidence="5">Belongs to the class I-like SAM-binding methyltransferase superfamily. C5-methyltransferase family.</text>
</comment>
<dbReference type="InterPro" id="IPR050390">
    <property type="entry name" value="C5-Methyltransferase"/>
</dbReference>
<dbReference type="InterPro" id="IPR001525">
    <property type="entry name" value="C5_MeTfrase"/>
</dbReference>
<dbReference type="Proteomes" id="UP000799302">
    <property type="component" value="Unassembled WGS sequence"/>
</dbReference>
<keyword evidence="8" id="KW-1185">Reference proteome</keyword>
<evidence type="ECO:0000256" key="1">
    <source>
        <dbReference type="ARBA" id="ARBA00011975"/>
    </source>
</evidence>
<protein>
    <recommendedName>
        <fullName evidence="1">DNA (cytosine-5-)-methyltransferase</fullName>
        <ecNumber evidence="1">2.1.1.37</ecNumber>
    </recommendedName>
</protein>
<accession>A0A6A6UEC5</accession>
<evidence type="ECO:0000256" key="2">
    <source>
        <dbReference type="ARBA" id="ARBA00022603"/>
    </source>
</evidence>
<keyword evidence="3 5" id="KW-0808">Transferase</keyword>
<evidence type="ECO:0000256" key="5">
    <source>
        <dbReference type="PROSITE-ProRule" id="PRU01016"/>
    </source>
</evidence>
<dbReference type="GO" id="GO:0003677">
    <property type="term" value="F:DNA binding"/>
    <property type="evidence" value="ECO:0007669"/>
    <property type="project" value="TreeGrafter"/>
</dbReference>
<dbReference type="EC" id="2.1.1.37" evidence="1"/>
<dbReference type="GO" id="GO:0005634">
    <property type="term" value="C:nucleus"/>
    <property type="evidence" value="ECO:0007669"/>
    <property type="project" value="TreeGrafter"/>
</dbReference>
<evidence type="ECO:0000256" key="6">
    <source>
        <dbReference type="SAM" id="MobiDB-lite"/>
    </source>
</evidence>
<dbReference type="PROSITE" id="PS51679">
    <property type="entry name" value="SAM_MT_C5"/>
    <property type="match status" value="1"/>
</dbReference>
<dbReference type="InterPro" id="IPR029063">
    <property type="entry name" value="SAM-dependent_MTases_sf"/>
</dbReference>
<dbReference type="PANTHER" id="PTHR10629">
    <property type="entry name" value="CYTOSINE-SPECIFIC METHYLTRANSFERASE"/>
    <property type="match status" value="1"/>
</dbReference>
<dbReference type="SUPFAM" id="SSF53335">
    <property type="entry name" value="S-adenosyl-L-methionine-dependent methyltransferases"/>
    <property type="match status" value="1"/>
</dbReference>
<organism evidence="7 8">
    <name type="scientific">Microthyrium microscopicum</name>
    <dbReference type="NCBI Taxonomy" id="703497"/>
    <lineage>
        <taxon>Eukaryota</taxon>
        <taxon>Fungi</taxon>
        <taxon>Dikarya</taxon>
        <taxon>Ascomycota</taxon>
        <taxon>Pezizomycotina</taxon>
        <taxon>Dothideomycetes</taxon>
        <taxon>Dothideomycetes incertae sedis</taxon>
        <taxon>Microthyriales</taxon>
        <taxon>Microthyriaceae</taxon>
        <taxon>Microthyrium</taxon>
    </lineage>
</organism>
<proteinExistence type="inferred from homology"/>
<feature type="compositionally biased region" description="Acidic residues" evidence="6">
    <location>
        <begin position="1"/>
        <end position="14"/>
    </location>
</feature>
<gene>
    <name evidence="7" type="ORF">BT63DRAFT_439941</name>
</gene>
<evidence type="ECO:0000256" key="3">
    <source>
        <dbReference type="ARBA" id="ARBA00022679"/>
    </source>
</evidence>
<dbReference type="EMBL" id="MU004235">
    <property type="protein sequence ID" value="KAF2669234.1"/>
    <property type="molecule type" value="Genomic_DNA"/>
</dbReference>
<dbReference type="OrthoDB" id="414133at2759"/>
<dbReference type="Gene3D" id="3.40.50.150">
    <property type="entry name" value="Vaccinia Virus protein VP39"/>
    <property type="match status" value="1"/>
</dbReference>
<dbReference type="GO" id="GO:0044027">
    <property type="term" value="P:negative regulation of gene expression via chromosomal CpG island methylation"/>
    <property type="evidence" value="ECO:0007669"/>
    <property type="project" value="TreeGrafter"/>
</dbReference>
<dbReference type="AlphaFoldDB" id="A0A6A6UEC5"/>
<feature type="region of interest" description="Disordered" evidence="6">
    <location>
        <begin position="1"/>
        <end position="25"/>
    </location>
</feature>
<dbReference type="PANTHER" id="PTHR10629:SF52">
    <property type="entry name" value="DNA (CYTOSINE-5)-METHYLTRANSFERASE 1"/>
    <property type="match status" value="1"/>
</dbReference>
<evidence type="ECO:0000256" key="4">
    <source>
        <dbReference type="ARBA" id="ARBA00022691"/>
    </source>
</evidence>
<name>A0A6A6UEC5_9PEZI</name>
<keyword evidence="2 5" id="KW-0489">Methyltransferase</keyword>
<sequence>MSDLGSDSDSDADIELPALPSELTDDPELLAAATADLTKHKYKPRPRTSFKARQLPNPATSLTEQDPALGAYFVIDRTTLNQKEIRSGCIYHMHMHLEGDAYFRVLRLLESADAHSRILAQGHIFLATKAFDGLFPIVKKEVVLLADTLYGLKEPARTQAIETIPITELGEEVSIRFFQADDTPANAPGLGLFCRRIFFRLWRSLKYYVGTRTIAWGGVIRSLNPKEVFELSGILHGPIQRVRLKAPHDGSHTFADVCHGTGGATEAAKLAGLQPSFAIDIDKIRSATYRRNNEDIMDEDDIICEDVFNLNTVYLGQRIDVLHCSFPCKVWSWRKIWPTKMDERNRAIVFEWYKVLNLIRPRQATMEQVDGMVLSRKHTLSFFRLIRDTLANTSMKVAWYVHELCDHGLPSRRRRLLLTASRPDEYIPAFAPATHGPRAKRPWFLPRDALRNIPEGIPHHDITDEVRRPIPNSKPIPWDTLSPTVVCSGSNIHPDGTRRLTIREWLRLQRFPDTFELVGTYAEAVRQIGDAVPPIPFSQVLNLVRKALQSRDGPEGTVPCRSIYDEDILPVKEADYPSVFRHPAYCA</sequence>
<evidence type="ECO:0000313" key="7">
    <source>
        <dbReference type="EMBL" id="KAF2669234.1"/>
    </source>
</evidence>
<dbReference type="GO" id="GO:0003886">
    <property type="term" value="F:DNA (cytosine-5-)-methyltransferase activity"/>
    <property type="evidence" value="ECO:0007669"/>
    <property type="project" value="UniProtKB-EC"/>
</dbReference>
<dbReference type="Pfam" id="PF00145">
    <property type="entry name" value="DNA_methylase"/>
    <property type="match status" value="2"/>
</dbReference>
<reference evidence="7" key="1">
    <citation type="journal article" date="2020" name="Stud. Mycol.">
        <title>101 Dothideomycetes genomes: a test case for predicting lifestyles and emergence of pathogens.</title>
        <authorList>
            <person name="Haridas S."/>
            <person name="Albert R."/>
            <person name="Binder M."/>
            <person name="Bloem J."/>
            <person name="Labutti K."/>
            <person name="Salamov A."/>
            <person name="Andreopoulos B."/>
            <person name="Baker S."/>
            <person name="Barry K."/>
            <person name="Bills G."/>
            <person name="Bluhm B."/>
            <person name="Cannon C."/>
            <person name="Castanera R."/>
            <person name="Culley D."/>
            <person name="Daum C."/>
            <person name="Ezra D."/>
            <person name="Gonzalez J."/>
            <person name="Henrissat B."/>
            <person name="Kuo A."/>
            <person name="Liang C."/>
            <person name="Lipzen A."/>
            <person name="Lutzoni F."/>
            <person name="Magnuson J."/>
            <person name="Mondo S."/>
            <person name="Nolan M."/>
            <person name="Ohm R."/>
            <person name="Pangilinan J."/>
            <person name="Park H.-J."/>
            <person name="Ramirez L."/>
            <person name="Alfaro M."/>
            <person name="Sun H."/>
            <person name="Tritt A."/>
            <person name="Yoshinaga Y."/>
            <person name="Zwiers L.-H."/>
            <person name="Turgeon B."/>
            <person name="Goodwin S."/>
            <person name="Spatafora J."/>
            <person name="Crous P."/>
            <person name="Grigoriev I."/>
        </authorList>
    </citation>
    <scope>NUCLEOTIDE SEQUENCE</scope>
    <source>
        <strain evidence="7">CBS 115976</strain>
    </source>
</reference>
<feature type="active site" evidence="5">
    <location>
        <position position="328"/>
    </location>
</feature>
<dbReference type="GO" id="GO:0032259">
    <property type="term" value="P:methylation"/>
    <property type="evidence" value="ECO:0007669"/>
    <property type="project" value="UniProtKB-KW"/>
</dbReference>
<dbReference type="Gene3D" id="3.90.120.10">
    <property type="entry name" value="DNA Methylase, subunit A, domain 2"/>
    <property type="match status" value="1"/>
</dbReference>
<keyword evidence="4 5" id="KW-0949">S-adenosyl-L-methionine</keyword>
<evidence type="ECO:0000313" key="8">
    <source>
        <dbReference type="Proteomes" id="UP000799302"/>
    </source>
</evidence>